<keyword evidence="4" id="KW-1185">Reference proteome</keyword>
<accession>A0A6A5YG28</accession>
<evidence type="ECO:0000313" key="3">
    <source>
        <dbReference type="EMBL" id="KAF2089721.1"/>
    </source>
</evidence>
<dbReference type="SUPFAM" id="SSF52980">
    <property type="entry name" value="Restriction endonuclease-like"/>
    <property type="match status" value="1"/>
</dbReference>
<dbReference type="Pfam" id="PF10356">
    <property type="entry name" value="RRG7"/>
    <property type="match status" value="2"/>
</dbReference>
<organism evidence="3 4">
    <name type="scientific">Saccharata proteae CBS 121410</name>
    <dbReference type="NCBI Taxonomy" id="1314787"/>
    <lineage>
        <taxon>Eukaryota</taxon>
        <taxon>Fungi</taxon>
        <taxon>Dikarya</taxon>
        <taxon>Ascomycota</taxon>
        <taxon>Pezizomycotina</taxon>
        <taxon>Dothideomycetes</taxon>
        <taxon>Dothideomycetes incertae sedis</taxon>
        <taxon>Botryosphaeriales</taxon>
        <taxon>Saccharataceae</taxon>
        <taxon>Saccharata</taxon>
    </lineage>
</organism>
<dbReference type="GO" id="GO:0003676">
    <property type="term" value="F:nucleic acid binding"/>
    <property type="evidence" value="ECO:0007669"/>
    <property type="project" value="InterPro"/>
</dbReference>
<evidence type="ECO:0000256" key="2">
    <source>
        <dbReference type="ARBA" id="ARBA00023128"/>
    </source>
</evidence>
<dbReference type="OrthoDB" id="20734at2759"/>
<dbReference type="AlphaFoldDB" id="A0A6A5YG28"/>
<name>A0A6A5YG28_9PEZI</name>
<dbReference type="Gene3D" id="3.40.1350.10">
    <property type="match status" value="1"/>
</dbReference>
<dbReference type="InterPro" id="IPR018828">
    <property type="entry name" value="RRG7"/>
</dbReference>
<keyword evidence="2" id="KW-0496">Mitochondrion</keyword>
<protein>
    <recommendedName>
        <fullName evidence="5">Restriction endonuclease type IV Mrr domain-containing protein</fullName>
    </recommendedName>
</protein>
<dbReference type="Proteomes" id="UP000799776">
    <property type="component" value="Unassembled WGS sequence"/>
</dbReference>
<gene>
    <name evidence="3" type="ORF">K490DRAFT_21584</name>
</gene>
<evidence type="ECO:0008006" key="5">
    <source>
        <dbReference type="Google" id="ProtNLM"/>
    </source>
</evidence>
<dbReference type="InterPro" id="IPR011335">
    <property type="entry name" value="Restrct_endonuc-II-like"/>
</dbReference>
<feature type="non-terminal residue" evidence="3">
    <location>
        <position position="167"/>
    </location>
</feature>
<feature type="non-terminal residue" evidence="3">
    <location>
        <position position="1"/>
    </location>
</feature>
<reference evidence="3" key="1">
    <citation type="journal article" date="2020" name="Stud. Mycol.">
        <title>101 Dothideomycetes genomes: a test case for predicting lifestyles and emergence of pathogens.</title>
        <authorList>
            <person name="Haridas S."/>
            <person name="Albert R."/>
            <person name="Binder M."/>
            <person name="Bloem J."/>
            <person name="Labutti K."/>
            <person name="Salamov A."/>
            <person name="Andreopoulos B."/>
            <person name="Baker S."/>
            <person name="Barry K."/>
            <person name="Bills G."/>
            <person name="Bluhm B."/>
            <person name="Cannon C."/>
            <person name="Castanera R."/>
            <person name="Culley D."/>
            <person name="Daum C."/>
            <person name="Ezra D."/>
            <person name="Gonzalez J."/>
            <person name="Henrissat B."/>
            <person name="Kuo A."/>
            <person name="Liang C."/>
            <person name="Lipzen A."/>
            <person name="Lutzoni F."/>
            <person name="Magnuson J."/>
            <person name="Mondo S."/>
            <person name="Nolan M."/>
            <person name="Ohm R."/>
            <person name="Pangilinan J."/>
            <person name="Park H.-J."/>
            <person name="Ramirez L."/>
            <person name="Alfaro M."/>
            <person name="Sun H."/>
            <person name="Tritt A."/>
            <person name="Yoshinaga Y."/>
            <person name="Zwiers L.-H."/>
            <person name="Turgeon B."/>
            <person name="Goodwin S."/>
            <person name="Spatafora J."/>
            <person name="Crous P."/>
            <person name="Grigoriev I."/>
        </authorList>
    </citation>
    <scope>NUCLEOTIDE SEQUENCE</scope>
    <source>
        <strain evidence="3">CBS 121410</strain>
    </source>
</reference>
<dbReference type="InterPro" id="IPR011856">
    <property type="entry name" value="tRNA_endonuc-like_dom_sf"/>
</dbReference>
<dbReference type="GO" id="GO:0005739">
    <property type="term" value="C:mitochondrion"/>
    <property type="evidence" value="ECO:0007669"/>
    <property type="project" value="UniProtKB-SubCell"/>
</dbReference>
<evidence type="ECO:0000313" key="4">
    <source>
        <dbReference type="Proteomes" id="UP000799776"/>
    </source>
</evidence>
<dbReference type="GO" id="GO:0006302">
    <property type="term" value="P:double-strand break repair"/>
    <property type="evidence" value="ECO:0007669"/>
    <property type="project" value="UniProtKB-ARBA"/>
</dbReference>
<evidence type="ECO:0000256" key="1">
    <source>
        <dbReference type="ARBA" id="ARBA00004173"/>
    </source>
</evidence>
<dbReference type="PANTHER" id="PTHR28133:SF1">
    <property type="entry name" value="REQUIRED FOR RESPIRATORY GROWTH PROTEIN 7, MITOCHONDRIAL"/>
    <property type="match status" value="1"/>
</dbReference>
<proteinExistence type="predicted"/>
<sequence>SENHHDMKSFLEYAERVGLSHNSTSFVGTHYEYTVLENLKRLGFAFVRTGRASDQGIDLQGAWHVPELSSPLRALVQCKVTKKLSPSYIRELEGAFTGMPAEWREGEYIGLLATTQHATKGVTEALTRSRWPMGFLNIKEDGVVMQFLWNASAAARGLEGLGTTIRY</sequence>
<comment type="subcellular location">
    <subcellularLocation>
        <location evidence="1">Mitochondrion</location>
    </subcellularLocation>
</comment>
<dbReference type="EMBL" id="ML978714">
    <property type="protein sequence ID" value="KAF2089721.1"/>
    <property type="molecule type" value="Genomic_DNA"/>
</dbReference>
<dbReference type="PANTHER" id="PTHR28133">
    <property type="entry name" value="REQUIRED FOR RESPIRATORY GROWTH PROTEIN 7, MITOCHONDRIAL"/>
    <property type="match status" value="1"/>
</dbReference>